<evidence type="ECO:0000313" key="3">
    <source>
        <dbReference type="Proteomes" id="UP001190700"/>
    </source>
</evidence>
<accession>A0AAE0GVP8</accession>
<dbReference type="AlphaFoldDB" id="A0AAE0GVP8"/>
<feature type="compositionally biased region" description="Low complexity" evidence="1">
    <location>
        <begin position="137"/>
        <end position="166"/>
    </location>
</feature>
<feature type="compositionally biased region" description="Low complexity" evidence="1">
    <location>
        <begin position="189"/>
        <end position="200"/>
    </location>
</feature>
<sequence length="209" mass="22271">MRVAIRRLPSPTCGLRKLRPEVPLGPPARLVKSFGPACPAECCRGPLAASECCRGRLDPHSAAALERGPALGLPALAANPLFMELAFLALRCAHMVCVKSAGLGSGEVPRSKVFGATELQERLLAQGGTPAAQPTPRSANSQQQQQRQPPPSQQRQQQQQQQAAQQTPRSEMSRQSSQQADPLETPGDRSSSSMPSTGSRRNLHAESAV</sequence>
<evidence type="ECO:0000313" key="2">
    <source>
        <dbReference type="EMBL" id="KAK3285172.1"/>
    </source>
</evidence>
<protein>
    <submittedName>
        <fullName evidence="2">Uncharacterized protein</fullName>
    </submittedName>
</protein>
<reference evidence="2 3" key="1">
    <citation type="journal article" date="2015" name="Genome Biol. Evol.">
        <title>Comparative Genomics of a Bacterivorous Green Alga Reveals Evolutionary Causalities and Consequences of Phago-Mixotrophic Mode of Nutrition.</title>
        <authorList>
            <person name="Burns J.A."/>
            <person name="Paasch A."/>
            <person name="Narechania A."/>
            <person name="Kim E."/>
        </authorList>
    </citation>
    <scope>NUCLEOTIDE SEQUENCE [LARGE SCALE GENOMIC DNA]</scope>
    <source>
        <strain evidence="2 3">PLY_AMNH</strain>
    </source>
</reference>
<keyword evidence="3" id="KW-1185">Reference proteome</keyword>
<proteinExistence type="predicted"/>
<name>A0AAE0GVP8_9CHLO</name>
<comment type="caution">
    <text evidence="2">The sequence shown here is derived from an EMBL/GenBank/DDBJ whole genome shotgun (WGS) entry which is preliminary data.</text>
</comment>
<feature type="compositionally biased region" description="Polar residues" evidence="1">
    <location>
        <begin position="167"/>
        <end position="180"/>
    </location>
</feature>
<dbReference type="Proteomes" id="UP001190700">
    <property type="component" value="Unassembled WGS sequence"/>
</dbReference>
<dbReference type="EMBL" id="LGRX02001937">
    <property type="protein sequence ID" value="KAK3285172.1"/>
    <property type="molecule type" value="Genomic_DNA"/>
</dbReference>
<organism evidence="2 3">
    <name type="scientific">Cymbomonas tetramitiformis</name>
    <dbReference type="NCBI Taxonomy" id="36881"/>
    <lineage>
        <taxon>Eukaryota</taxon>
        <taxon>Viridiplantae</taxon>
        <taxon>Chlorophyta</taxon>
        <taxon>Pyramimonadophyceae</taxon>
        <taxon>Pyramimonadales</taxon>
        <taxon>Pyramimonadaceae</taxon>
        <taxon>Cymbomonas</taxon>
    </lineage>
</organism>
<feature type="region of interest" description="Disordered" evidence="1">
    <location>
        <begin position="126"/>
        <end position="209"/>
    </location>
</feature>
<evidence type="ECO:0000256" key="1">
    <source>
        <dbReference type="SAM" id="MobiDB-lite"/>
    </source>
</evidence>
<gene>
    <name evidence="2" type="ORF">CYMTET_7209</name>
</gene>